<dbReference type="InterPro" id="IPR052087">
    <property type="entry name" value="RRP12"/>
</dbReference>
<feature type="compositionally biased region" description="Low complexity" evidence="2">
    <location>
        <begin position="17"/>
        <end position="31"/>
    </location>
</feature>
<feature type="compositionally biased region" description="Basic and acidic residues" evidence="2">
    <location>
        <begin position="1034"/>
        <end position="1045"/>
    </location>
</feature>
<feature type="compositionally biased region" description="Basic and acidic residues" evidence="2">
    <location>
        <begin position="1573"/>
        <end position="1585"/>
    </location>
</feature>
<sequence>MGTLKAPDRLRGRKAASSVPSPSRPSVCSSSDDAALATLLKERQVFKRTEELLRKRAQEAETLQDEGEDMENSASSRKRDEEDDFLLSNSEGSAAGSPLLLSRCSPFDADAAVDCLHLLRQGLDSQTGVPAVQGKGDQTNLLSTSLHTLLMCVCKEAASCSEAPDNERTRRITTGLSLLFALLVDEGLPQSPAERHRKCHEDAALLDNLLKAIEAVSSFMQAASPRPLLLLLHALRRMYVPSQGADEQEQTTCGCLPTRAVWTCLLHLLTEDPRASVRWLARQVALHFLRLATQQVTAQTSNVSQALGDRKKKKARDSLQTCLYVLDRWLRHLDFSVVPDSVASRASASSALTAGDEGSSQKASSVPASMRLQRSLPFFHRCLPPLLCLESVQSEDEKRSVTADSRACLPQQPHKAAEALCIHLAFLSRKAGRTPAAADALRCVAAVIRDLRRFRGNLEQTNNGDSSASVSSKETNRRTGDDRSGGRQATTGSAFSLTVQLLPALLQQQRAQGAQRGLWDELGGEKGKGSGAVLQGAVQYATAWLDAVTATTAALMHWAGEAREAWTPPQAVGEAPLDGCNRGETSGVTNQEEENLDETLLLQQLEKLSLGGSGSDAQIKTLIKDSEGFPLSSSSAASVSLSSYRLSICMQASERVFRSLRRVLESETDPSILGAASVAGRRLIEASGAASVPAFPAAVPFCLSLLHFRHKRRLAEGLEASRALFAALEAVACKQFLVCSLHPELEHFRRPLVGDRGMGKLTSSSSQEFDGKCLPQFLHKFLDIYRPCFTPLLRQIVSMLAVVETGEEPEQVTERQDEKKRVERKTKTVEEIFGLAKDNRARTDLRQHDVLPYRGRIRVAFSAALRAFKARTVLTDPHLLPIRPRIPLSRDLSPQQLGFLLERCPVTNAWALPLLPRLLGRDELHFFSSHFLQLARLLQQQTAEKAKTSPLEARELCRVGQQLWSLLPGFSYDPIDLATGVAVEDFSLMKNMIQFLHDPVLREEICSTIRNLSNAAISESDVASIRDDDEDDDKQQRLEREERDDAEKDVMSVLCRVTKPCGKESMQACGSQLMGFLVVRFLQVQKVSLKNDEEAAGERALAAMLLGEKEDLEQLTQSAKMKATQHLLDAIKAYAPLCPPELLHANVRRFTSAFLRRANEAAGLSAPSAAAPVTMGVAECSALVDITDALHPFLPSSVGLEVVDSLRTLVAVCAQGLEKAGSGYSEQSIDLVETEKRGKNSDACRTEDNGAVLRALLRRGYKALKHVFERSASSSRASSLADGSASESCCFLRRQELEILWEILAKTRTVSCGTAAEKPRLGCLRAFVECLTLSAQTAEDSEDASTQAFWESFLVDRVFPTVVPEIILSLKSLNRLVRETAFCSLSGLCDACDGDSEKLSRLVILIATGLGGGTGVTARGGTAEPPLLKTAAVLALSRVIFSYAEQMDGALIKQIAEVVLLLLQDRDKQVFLAALRFARVIAHVFDGQALERFLPAMLCALNNKHAIRAKMKIRRLVEKLLKKLGEAAVKEAFPSEHLPLLRHLQKSVRKQQLRELLVNKALQEGLSWDELVFKPGDDGEDENKNAGRRQGKKENNAFSKMMEEDDEEDEDDEDRPSAAKKAAARKRGANAELQGEEEEVAEEQTENKDGSTSFSAMTQLLDAFEEEDDSDTEGRRNRNRKRRRATSGDQAMESDVMLLEDNAGELPLDFCSPAAAHRIILNQPLSKHRRRLTTEVERKTVANLTWNEEGRLVIPEDEDEESDKDPGFTIGKVSSVSKRSAARRVEGGSKSSSTSLLAKNRKAPETGGQRKNLSCLAARRAAMKTAKKERRRGHFVQKSGDEFKAKKARGDVKQNNKVEPFAYIRLNRVMLREKHRPQALQSLATLVKKRRGGDDKGKSKTGVRKPMNKARKGRR</sequence>
<feature type="region of interest" description="Disordered" evidence="2">
    <location>
        <begin position="1"/>
        <end position="31"/>
    </location>
</feature>
<dbReference type="InterPro" id="IPR011989">
    <property type="entry name" value="ARM-like"/>
</dbReference>
<name>A0A086KNP9_TOXGO</name>
<dbReference type="PANTHER" id="PTHR48287">
    <property type="entry name" value="ARM REPEAT SUPERFAMILY PROTEIN"/>
    <property type="match status" value="1"/>
</dbReference>
<feature type="region of interest" description="Disordered" evidence="2">
    <location>
        <begin position="1753"/>
        <end position="1835"/>
    </location>
</feature>
<evidence type="ECO:0000259" key="3">
    <source>
        <dbReference type="Pfam" id="PF08161"/>
    </source>
</evidence>
<feature type="compositionally biased region" description="Acidic residues" evidence="2">
    <location>
        <begin position="62"/>
        <end position="71"/>
    </location>
</feature>
<feature type="compositionally biased region" description="Basic residues" evidence="2">
    <location>
        <begin position="1899"/>
        <end position="1915"/>
    </location>
</feature>
<dbReference type="Pfam" id="PF08161">
    <property type="entry name" value="RRP12_HEAT"/>
    <property type="match status" value="1"/>
</dbReference>
<evidence type="ECO:0000256" key="2">
    <source>
        <dbReference type="SAM" id="MobiDB-lite"/>
    </source>
</evidence>
<feature type="region of interest" description="Disordered" evidence="2">
    <location>
        <begin position="573"/>
        <end position="594"/>
    </location>
</feature>
<feature type="compositionally biased region" description="Acidic residues" evidence="2">
    <location>
        <begin position="1603"/>
        <end position="1614"/>
    </location>
</feature>
<accession>A0A086KNP9</accession>
<comment type="caution">
    <text evidence="4">The sequence shown here is derived from an EMBL/GenBank/DDBJ whole genome shotgun (WGS) entry which is preliminary data.</text>
</comment>
<feature type="compositionally biased region" description="Basic and acidic residues" evidence="2">
    <location>
        <begin position="474"/>
        <end position="485"/>
    </location>
</feature>
<feature type="compositionally biased region" description="Polar residues" evidence="2">
    <location>
        <begin position="458"/>
        <end position="473"/>
    </location>
</feature>
<evidence type="ECO:0000313" key="5">
    <source>
        <dbReference type="Proteomes" id="UP000028828"/>
    </source>
</evidence>
<feature type="region of interest" description="Disordered" evidence="2">
    <location>
        <begin position="1573"/>
        <end position="1694"/>
    </location>
</feature>
<dbReference type="SUPFAM" id="SSF48371">
    <property type="entry name" value="ARM repeat"/>
    <property type="match status" value="1"/>
</dbReference>
<feature type="compositionally biased region" description="Basic and acidic residues" evidence="2">
    <location>
        <begin position="1"/>
        <end position="10"/>
    </location>
</feature>
<feature type="compositionally biased region" description="Acidic residues" evidence="2">
    <location>
        <begin position="1634"/>
        <end position="1644"/>
    </location>
</feature>
<dbReference type="Gene3D" id="1.25.10.10">
    <property type="entry name" value="Leucine-rich Repeat Variant"/>
    <property type="match status" value="1"/>
</dbReference>
<dbReference type="InterPro" id="IPR016024">
    <property type="entry name" value="ARM-type_fold"/>
</dbReference>
<reference evidence="4 5" key="1">
    <citation type="submission" date="2014-03" db="EMBL/GenBank/DDBJ databases">
        <authorList>
            <person name="Sibley D."/>
            <person name="Venepally P."/>
            <person name="Karamycheva S."/>
            <person name="Hadjithomas M."/>
            <person name="Khan A."/>
            <person name="Brunk B."/>
            <person name="Roos D."/>
            <person name="Caler E."/>
            <person name="Lorenzi H."/>
        </authorList>
    </citation>
    <scope>NUCLEOTIDE SEQUENCE [LARGE SCALE GENOMIC DNA]</scope>
    <source>
        <strain evidence="5">p89</strain>
    </source>
</reference>
<feature type="compositionally biased region" description="Basic residues" evidence="2">
    <location>
        <begin position="1821"/>
        <end position="1835"/>
    </location>
</feature>
<feature type="region of interest" description="Disordered" evidence="2">
    <location>
        <begin position="1023"/>
        <end position="1045"/>
    </location>
</feature>
<dbReference type="GO" id="GO:0005634">
    <property type="term" value="C:nucleus"/>
    <property type="evidence" value="ECO:0007669"/>
    <property type="project" value="UniProtKB-SubCell"/>
</dbReference>
<feature type="region of interest" description="Disordered" evidence="2">
    <location>
        <begin position="57"/>
        <end position="91"/>
    </location>
</feature>
<protein>
    <submittedName>
        <fullName evidence="4">NUC173 domain protein</fullName>
    </submittedName>
</protein>
<dbReference type="Proteomes" id="UP000028828">
    <property type="component" value="Unassembled WGS sequence"/>
</dbReference>
<evidence type="ECO:0000313" key="4">
    <source>
        <dbReference type="EMBL" id="KFG46017.1"/>
    </source>
</evidence>
<evidence type="ECO:0000256" key="1">
    <source>
        <dbReference type="ARBA" id="ARBA00007690"/>
    </source>
</evidence>
<organism evidence="4 5">
    <name type="scientific">Toxoplasma gondii p89</name>
    <dbReference type="NCBI Taxonomy" id="943119"/>
    <lineage>
        <taxon>Eukaryota</taxon>
        <taxon>Sar</taxon>
        <taxon>Alveolata</taxon>
        <taxon>Apicomplexa</taxon>
        <taxon>Conoidasida</taxon>
        <taxon>Coccidia</taxon>
        <taxon>Eucoccidiorida</taxon>
        <taxon>Eimeriorina</taxon>
        <taxon>Sarcocystidae</taxon>
        <taxon>Toxoplasma</taxon>
    </lineage>
</organism>
<proteinExistence type="inferred from homology"/>
<dbReference type="EMBL" id="AEYI02000732">
    <property type="protein sequence ID" value="KFG46017.1"/>
    <property type="molecule type" value="Genomic_DNA"/>
</dbReference>
<dbReference type="InterPro" id="IPR012978">
    <property type="entry name" value="HEAT_RRP12"/>
</dbReference>
<dbReference type="VEuPathDB" id="ToxoDB:TGP89_202980"/>
<feature type="region of interest" description="Disordered" evidence="2">
    <location>
        <begin position="458"/>
        <end position="492"/>
    </location>
</feature>
<feature type="region of interest" description="Disordered" evidence="2">
    <location>
        <begin position="1884"/>
        <end position="1915"/>
    </location>
</feature>
<dbReference type="PANTHER" id="PTHR48287:SF1">
    <property type="entry name" value="ARM REPEAT SUPERFAMILY PROTEIN"/>
    <property type="match status" value="1"/>
</dbReference>
<feature type="domain" description="RRP12 HEAT" evidence="3">
    <location>
        <begin position="844"/>
        <end position="1044"/>
    </location>
</feature>
<gene>
    <name evidence="4" type="ORF">TGP89_202980</name>
</gene>
<dbReference type="OrthoDB" id="331288at2759"/>
<comment type="similarity">
    <text evidence="1">Belongs to the RRP12 family.</text>
</comment>